<dbReference type="InterPro" id="IPR001969">
    <property type="entry name" value="Aspartic_peptidase_AS"/>
</dbReference>
<sequence length="251" mass="28043">MDEHYKLPDISNLSVNDPVLCADKQAEILQHIDYFQKQEQDADYRRNLIALSFIHNSVDQPLYDSIIARLTMPNEIEAIESQLGPLDSSKISTLSLFFSLPHLHDQITSALNTRLAANPKLTVNMEDILDIAQQLQGRSTPIHNEGSIHLSKINTPTITKSSPPISSRSEEWKNRWLTLQNPCFYCREAGHWMPECQSRKKATSARITSQQKEKVAGIGAVPALEYDEALLDSGATHSVVGDASLYCTLEG</sequence>
<reference evidence="2" key="1">
    <citation type="submission" date="2021-03" db="EMBL/GenBank/DDBJ databases">
        <title>Draft genome sequence of rust myrtle Austropuccinia psidii MF-1, a brazilian biotype.</title>
        <authorList>
            <person name="Quecine M.C."/>
            <person name="Pachon D.M.R."/>
            <person name="Bonatelli M.L."/>
            <person name="Correr F.H."/>
            <person name="Franceschini L.M."/>
            <person name="Leite T.F."/>
            <person name="Margarido G.R.A."/>
            <person name="Almeida C.A."/>
            <person name="Ferrarezi J.A."/>
            <person name="Labate C.A."/>
        </authorList>
    </citation>
    <scope>NUCLEOTIDE SEQUENCE</scope>
    <source>
        <strain evidence="2">MF-1</strain>
    </source>
</reference>
<accession>A0A9Q3F9Q9</accession>
<dbReference type="OrthoDB" id="18781at2759"/>
<evidence type="ECO:0008006" key="4">
    <source>
        <dbReference type="Google" id="ProtNLM"/>
    </source>
</evidence>
<evidence type="ECO:0000313" key="2">
    <source>
        <dbReference type="EMBL" id="MBW0534067.1"/>
    </source>
</evidence>
<evidence type="ECO:0000256" key="1">
    <source>
        <dbReference type="ARBA" id="ARBA00022664"/>
    </source>
</evidence>
<evidence type="ECO:0000313" key="3">
    <source>
        <dbReference type="Proteomes" id="UP000765509"/>
    </source>
</evidence>
<dbReference type="GO" id="GO:0008270">
    <property type="term" value="F:zinc ion binding"/>
    <property type="evidence" value="ECO:0007669"/>
    <property type="project" value="InterPro"/>
</dbReference>
<protein>
    <recommendedName>
        <fullName evidence="4">CCHC-type domain-containing protein</fullName>
    </recommendedName>
</protein>
<dbReference type="Proteomes" id="UP000765509">
    <property type="component" value="Unassembled WGS sequence"/>
</dbReference>
<dbReference type="GO" id="GO:0006397">
    <property type="term" value="P:mRNA processing"/>
    <property type="evidence" value="ECO:0007669"/>
    <property type="project" value="UniProtKB-KW"/>
</dbReference>
<dbReference type="GO" id="GO:0006508">
    <property type="term" value="P:proteolysis"/>
    <property type="evidence" value="ECO:0007669"/>
    <property type="project" value="InterPro"/>
</dbReference>
<dbReference type="SUPFAM" id="SSF57756">
    <property type="entry name" value="Retrovirus zinc finger-like domains"/>
    <property type="match status" value="1"/>
</dbReference>
<dbReference type="EMBL" id="AVOT02039080">
    <property type="protein sequence ID" value="MBW0534067.1"/>
    <property type="molecule type" value="Genomic_DNA"/>
</dbReference>
<dbReference type="AlphaFoldDB" id="A0A9Q3F9Q9"/>
<dbReference type="PROSITE" id="PS00141">
    <property type="entry name" value="ASP_PROTEASE"/>
    <property type="match status" value="1"/>
</dbReference>
<keyword evidence="3" id="KW-1185">Reference proteome</keyword>
<keyword evidence="1" id="KW-0507">mRNA processing</keyword>
<dbReference type="GO" id="GO:0003676">
    <property type="term" value="F:nucleic acid binding"/>
    <property type="evidence" value="ECO:0007669"/>
    <property type="project" value="InterPro"/>
</dbReference>
<name>A0A9Q3F9Q9_9BASI</name>
<gene>
    <name evidence="2" type="ORF">O181_073782</name>
</gene>
<organism evidence="2 3">
    <name type="scientific">Austropuccinia psidii MF-1</name>
    <dbReference type="NCBI Taxonomy" id="1389203"/>
    <lineage>
        <taxon>Eukaryota</taxon>
        <taxon>Fungi</taxon>
        <taxon>Dikarya</taxon>
        <taxon>Basidiomycota</taxon>
        <taxon>Pucciniomycotina</taxon>
        <taxon>Pucciniomycetes</taxon>
        <taxon>Pucciniales</taxon>
        <taxon>Sphaerophragmiaceae</taxon>
        <taxon>Austropuccinia</taxon>
    </lineage>
</organism>
<comment type="caution">
    <text evidence="2">The sequence shown here is derived from an EMBL/GenBank/DDBJ whole genome shotgun (WGS) entry which is preliminary data.</text>
</comment>
<proteinExistence type="predicted"/>
<dbReference type="GO" id="GO:0004190">
    <property type="term" value="F:aspartic-type endopeptidase activity"/>
    <property type="evidence" value="ECO:0007669"/>
    <property type="project" value="InterPro"/>
</dbReference>
<dbReference type="Gene3D" id="4.10.60.10">
    <property type="entry name" value="Zinc finger, CCHC-type"/>
    <property type="match status" value="1"/>
</dbReference>
<dbReference type="InterPro" id="IPR036875">
    <property type="entry name" value="Znf_CCHC_sf"/>
</dbReference>